<evidence type="ECO:0000256" key="5">
    <source>
        <dbReference type="ARBA" id="ARBA00022898"/>
    </source>
</evidence>
<feature type="domain" description="Aminotransferase class I/classII large" evidence="8">
    <location>
        <begin position="32"/>
        <end position="390"/>
    </location>
</feature>
<dbReference type="EMBL" id="JAVREH010000015">
    <property type="protein sequence ID" value="MDT0262252.1"/>
    <property type="molecule type" value="Genomic_DNA"/>
</dbReference>
<protein>
    <recommendedName>
        <fullName evidence="6">alanine transaminase</fullName>
        <ecNumber evidence="6">2.6.1.2</ecNumber>
    </recommendedName>
</protein>
<dbReference type="InterPro" id="IPR004839">
    <property type="entry name" value="Aminotransferase_I/II_large"/>
</dbReference>
<evidence type="ECO:0000259" key="8">
    <source>
        <dbReference type="Pfam" id="PF00155"/>
    </source>
</evidence>
<dbReference type="Proteomes" id="UP001183176">
    <property type="component" value="Unassembled WGS sequence"/>
</dbReference>
<keyword evidence="10" id="KW-1185">Reference proteome</keyword>
<keyword evidence="4 9" id="KW-0808">Transferase</keyword>
<dbReference type="PANTHER" id="PTHR43488:SF2">
    <property type="entry name" value="GLUTAMATE-PYRUVATE AMINOTRANSFERASE ALAA"/>
    <property type="match status" value="1"/>
</dbReference>
<dbReference type="InterPro" id="IPR015421">
    <property type="entry name" value="PyrdxlP-dep_Trfase_major"/>
</dbReference>
<comment type="similarity">
    <text evidence="2">Belongs to the class-I pyridoxal-phosphate-dependent aminotransferase family.</text>
</comment>
<accession>A0ABU2JBB8</accession>
<evidence type="ECO:0000256" key="4">
    <source>
        <dbReference type="ARBA" id="ARBA00022679"/>
    </source>
</evidence>
<dbReference type="CDD" id="cd00609">
    <property type="entry name" value="AAT_like"/>
    <property type="match status" value="1"/>
</dbReference>
<evidence type="ECO:0000313" key="9">
    <source>
        <dbReference type="EMBL" id="MDT0262252.1"/>
    </source>
</evidence>
<dbReference type="PANTHER" id="PTHR43488">
    <property type="entry name" value="GLUTAMATE-PYRUVATE AMINOTRANSFERASE ALAA"/>
    <property type="match status" value="1"/>
</dbReference>
<dbReference type="InterPro" id="IPR015422">
    <property type="entry name" value="PyrdxlP-dep_Trfase_small"/>
</dbReference>
<feature type="region of interest" description="Disordered" evidence="7">
    <location>
        <begin position="402"/>
        <end position="421"/>
    </location>
</feature>
<dbReference type="Gene3D" id="3.40.640.10">
    <property type="entry name" value="Type I PLP-dependent aspartate aminotransferase-like (Major domain)"/>
    <property type="match status" value="1"/>
</dbReference>
<comment type="cofactor">
    <cofactor evidence="1">
        <name>pyridoxal 5'-phosphate</name>
        <dbReference type="ChEBI" id="CHEBI:597326"/>
    </cofactor>
</comment>
<dbReference type="InterPro" id="IPR051926">
    <property type="entry name" value="Ala_Aminotransferase"/>
</dbReference>
<evidence type="ECO:0000256" key="2">
    <source>
        <dbReference type="ARBA" id="ARBA00007441"/>
    </source>
</evidence>
<comment type="caution">
    <text evidence="9">The sequence shown here is derived from an EMBL/GenBank/DDBJ whole genome shotgun (WGS) entry which is preliminary data.</text>
</comment>
<name>A0ABU2JBB8_9ACTN</name>
<keyword evidence="5" id="KW-0663">Pyridoxal phosphate</keyword>
<evidence type="ECO:0000256" key="3">
    <source>
        <dbReference type="ARBA" id="ARBA00022576"/>
    </source>
</evidence>
<evidence type="ECO:0000256" key="7">
    <source>
        <dbReference type="SAM" id="MobiDB-lite"/>
    </source>
</evidence>
<reference evidence="10" key="1">
    <citation type="submission" date="2023-07" db="EMBL/GenBank/DDBJ databases">
        <title>30 novel species of actinomycetes from the DSMZ collection.</title>
        <authorList>
            <person name="Nouioui I."/>
        </authorList>
    </citation>
    <scope>NUCLEOTIDE SEQUENCE [LARGE SCALE GENOMIC DNA]</scope>
    <source>
        <strain evidence="10">DSM 44399</strain>
    </source>
</reference>
<gene>
    <name evidence="9" type="ORF">RM423_12710</name>
</gene>
<dbReference type="Pfam" id="PF00155">
    <property type="entry name" value="Aminotran_1_2"/>
    <property type="match status" value="1"/>
</dbReference>
<dbReference type="SUPFAM" id="SSF53383">
    <property type="entry name" value="PLP-dependent transferases"/>
    <property type="match status" value="1"/>
</dbReference>
<evidence type="ECO:0000256" key="1">
    <source>
        <dbReference type="ARBA" id="ARBA00001933"/>
    </source>
</evidence>
<evidence type="ECO:0000313" key="10">
    <source>
        <dbReference type="Proteomes" id="UP001183176"/>
    </source>
</evidence>
<dbReference type="GO" id="GO:0008483">
    <property type="term" value="F:transaminase activity"/>
    <property type="evidence" value="ECO:0007669"/>
    <property type="project" value="UniProtKB-KW"/>
</dbReference>
<dbReference type="EC" id="2.6.1.2" evidence="6"/>
<dbReference type="InterPro" id="IPR015424">
    <property type="entry name" value="PyrdxlP-dep_Trfase"/>
</dbReference>
<organism evidence="9 10">
    <name type="scientific">Jatrophihabitans lederbergiae</name>
    <dbReference type="NCBI Taxonomy" id="3075547"/>
    <lineage>
        <taxon>Bacteria</taxon>
        <taxon>Bacillati</taxon>
        <taxon>Actinomycetota</taxon>
        <taxon>Actinomycetes</taxon>
        <taxon>Jatrophihabitantales</taxon>
        <taxon>Jatrophihabitantaceae</taxon>
        <taxon>Jatrophihabitans</taxon>
    </lineage>
</organism>
<sequence length="421" mass="45659">MQSTKLADVCYDIRGPVLVEAKRLEEQGHRILKLNIGNPAPFGFSAPDEILVDVIRNLSDAEGYSDSQGLLSARTAIVSHYQDRGLDTSVTVDDVWLGNGVSELIVMALQAMLNNGDEVLVPAPDYPLWTAATSLAGGTPVHYRCDESEGWLPDLDDLRAKISARTKAIVLINPNNPTGAVYPRPLLEDLAEIARQHSLTVLADEIYDKILYDDASHVPFAVIAPDLFTLTFNGLSKAYRLAGFRAGWLLAGAPKSHAANYLEGLTILANMRLCANVPAQHAIQTALGGRQSIRDLVLPGGRLLEQRDAAVSALRAIPGVSCVEPKGALYVFPRLDPEVYPIVDDQRFVLDFLRDQHVLLVQGTGFNWPTPDHLRIVTLPHVEVLTEAIGRLGTFLADGGADGRAGGRRASLDSTGLRRIS</sequence>
<dbReference type="Gene3D" id="3.90.1150.10">
    <property type="entry name" value="Aspartate Aminotransferase, domain 1"/>
    <property type="match status" value="1"/>
</dbReference>
<evidence type="ECO:0000256" key="6">
    <source>
        <dbReference type="ARBA" id="ARBA00026106"/>
    </source>
</evidence>
<proteinExistence type="inferred from homology"/>
<keyword evidence="3 9" id="KW-0032">Aminotransferase</keyword>